<organism evidence="2 3">
    <name type="scientific">Dokdonella soli</name>
    <dbReference type="NCBI Taxonomy" id="529810"/>
    <lineage>
        <taxon>Bacteria</taxon>
        <taxon>Pseudomonadati</taxon>
        <taxon>Pseudomonadota</taxon>
        <taxon>Gammaproteobacteria</taxon>
        <taxon>Lysobacterales</taxon>
        <taxon>Rhodanobacteraceae</taxon>
        <taxon>Dokdonella</taxon>
    </lineage>
</organism>
<keyword evidence="1" id="KW-1133">Transmembrane helix</keyword>
<proteinExistence type="predicted"/>
<dbReference type="Proteomes" id="UP001501523">
    <property type="component" value="Unassembled WGS sequence"/>
</dbReference>
<dbReference type="EMBL" id="BAAAEU010000008">
    <property type="protein sequence ID" value="GAA0714745.1"/>
    <property type="molecule type" value="Genomic_DNA"/>
</dbReference>
<sequence>MRLLCSRANSLRAAYAATPIVVPLRSRGYVVDIVYLILLVVLVGLTASYLWLCGRLEERR</sequence>
<comment type="caution">
    <text evidence="2">The sequence shown here is derived from an EMBL/GenBank/DDBJ whole genome shotgun (WGS) entry which is preliminary data.</text>
</comment>
<reference evidence="2 3" key="1">
    <citation type="journal article" date="2019" name="Int. J. Syst. Evol. Microbiol.">
        <title>The Global Catalogue of Microorganisms (GCM) 10K type strain sequencing project: providing services to taxonomists for standard genome sequencing and annotation.</title>
        <authorList>
            <consortium name="The Broad Institute Genomics Platform"/>
            <consortium name="The Broad Institute Genome Sequencing Center for Infectious Disease"/>
            <person name="Wu L."/>
            <person name="Ma J."/>
        </authorList>
    </citation>
    <scope>NUCLEOTIDE SEQUENCE [LARGE SCALE GENOMIC DNA]</scope>
    <source>
        <strain evidence="2 3">JCM 15421</strain>
    </source>
</reference>
<evidence type="ECO:0008006" key="4">
    <source>
        <dbReference type="Google" id="ProtNLM"/>
    </source>
</evidence>
<name>A0ABN1IIU5_9GAMM</name>
<evidence type="ECO:0000256" key="1">
    <source>
        <dbReference type="SAM" id="Phobius"/>
    </source>
</evidence>
<evidence type="ECO:0000313" key="3">
    <source>
        <dbReference type="Proteomes" id="UP001501523"/>
    </source>
</evidence>
<evidence type="ECO:0000313" key="2">
    <source>
        <dbReference type="EMBL" id="GAA0714745.1"/>
    </source>
</evidence>
<feature type="transmembrane region" description="Helical" evidence="1">
    <location>
        <begin position="32"/>
        <end position="52"/>
    </location>
</feature>
<keyword evidence="1" id="KW-0812">Transmembrane</keyword>
<gene>
    <name evidence="2" type="ORF">GCM10009105_19580</name>
</gene>
<accession>A0ABN1IIU5</accession>
<keyword evidence="1" id="KW-0472">Membrane</keyword>
<protein>
    <recommendedName>
        <fullName evidence="4">K(+)-transporting ATPase subunit F</fullName>
    </recommendedName>
</protein>
<keyword evidence="3" id="KW-1185">Reference proteome</keyword>